<reference evidence="2 3" key="1">
    <citation type="submission" date="2017-06" db="EMBL/GenBank/DDBJ databases">
        <title>Cultured bacterium strain Saccharothrix yanglingensis Hhs.015.</title>
        <authorList>
            <person name="Xia Y."/>
        </authorList>
    </citation>
    <scope>NUCLEOTIDE SEQUENCE [LARGE SCALE GENOMIC DNA]</scope>
    <source>
        <strain evidence="2 3">Hhs.015</strain>
    </source>
</reference>
<proteinExistence type="predicted"/>
<gene>
    <name evidence="2" type="ORF">CKY47_30705</name>
</gene>
<organism evidence="2 3">
    <name type="scientific">Saccharothrix yanglingensis</name>
    <dbReference type="NCBI Taxonomy" id="659496"/>
    <lineage>
        <taxon>Bacteria</taxon>
        <taxon>Bacillati</taxon>
        <taxon>Actinomycetota</taxon>
        <taxon>Actinomycetes</taxon>
        <taxon>Pseudonocardiales</taxon>
        <taxon>Pseudonocardiaceae</taxon>
        <taxon>Saccharothrix</taxon>
    </lineage>
</organism>
<dbReference type="EMBL" id="NSDM01000017">
    <property type="protein sequence ID" value="MDQ2588260.1"/>
    <property type="molecule type" value="Genomic_DNA"/>
</dbReference>
<evidence type="ECO:0000256" key="1">
    <source>
        <dbReference type="SAM" id="MobiDB-lite"/>
    </source>
</evidence>
<feature type="region of interest" description="Disordered" evidence="1">
    <location>
        <begin position="134"/>
        <end position="162"/>
    </location>
</feature>
<evidence type="ECO:0000313" key="3">
    <source>
        <dbReference type="Proteomes" id="UP001225605"/>
    </source>
</evidence>
<evidence type="ECO:0000313" key="2">
    <source>
        <dbReference type="EMBL" id="MDQ2588260.1"/>
    </source>
</evidence>
<dbReference type="Proteomes" id="UP001225605">
    <property type="component" value="Unassembled WGS sequence"/>
</dbReference>
<name>A0ABU0X810_9PSEU</name>
<protein>
    <submittedName>
        <fullName evidence="2">Uncharacterized protein</fullName>
    </submittedName>
</protein>
<comment type="caution">
    <text evidence="2">The sequence shown here is derived from an EMBL/GenBank/DDBJ whole genome shotgun (WGS) entry which is preliminary data.</text>
</comment>
<sequence>MTKDHRLRPDPFHDDSGFPIPLLRLRDAIRARGGDVEGAGSRWVLTHPDDALPDITVVVSDNGDVVVGAGDGRVLDVFRDEAWAVHDPARGWTHLEDDLLAILDGGFTREEWFDGDGRRVAWAVRLVGAHVDEAGGTAGSADEARMRRSSTYPAWPAPGHRA</sequence>
<keyword evidence="3" id="KW-1185">Reference proteome</keyword>
<dbReference type="RefSeq" id="WP_306749903.1">
    <property type="nucleotide sequence ID" value="NZ_NSDM01000017.1"/>
</dbReference>
<accession>A0ABU0X810</accession>